<dbReference type="RefSeq" id="WP_093519587.1">
    <property type="nucleotide sequence ID" value="NZ_FOSK01000005.1"/>
</dbReference>
<dbReference type="PANTHER" id="PTHR43792">
    <property type="entry name" value="GNAT FAMILY, PUTATIVE (AFU_ORTHOLOGUE AFUA_3G00765)-RELATED-RELATED"/>
    <property type="match status" value="1"/>
</dbReference>
<organism evidence="2 3">
    <name type="scientific">Pseudovibrio ascidiaceicola</name>
    <dbReference type="NCBI Taxonomy" id="285279"/>
    <lineage>
        <taxon>Bacteria</taxon>
        <taxon>Pseudomonadati</taxon>
        <taxon>Pseudomonadota</taxon>
        <taxon>Alphaproteobacteria</taxon>
        <taxon>Hyphomicrobiales</taxon>
        <taxon>Stappiaceae</taxon>
        <taxon>Pseudovibrio</taxon>
    </lineage>
</organism>
<evidence type="ECO:0000259" key="1">
    <source>
        <dbReference type="PROSITE" id="PS51186"/>
    </source>
</evidence>
<evidence type="ECO:0000313" key="3">
    <source>
        <dbReference type="Proteomes" id="UP000199598"/>
    </source>
</evidence>
<dbReference type="EMBL" id="FOSK01000005">
    <property type="protein sequence ID" value="SFK47325.1"/>
    <property type="molecule type" value="Genomic_DNA"/>
</dbReference>
<dbReference type="PROSITE" id="PS51186">
    <property type="entry name" value="GNAT"/>
    <property type="match status" value="1"/>
</dbReference>
<dbReference type="Gene3D" id="3.40.630.30">
    <property type="match status" value="1"/>
</dbReference>
<comment type="caution">
    <text evidence="2">The sequence shown here is derived from an EMBL/GenBank/DDBJ whole genome shotgun (WGS) entry which is preliminary data.</text>
</comment>
<proteinExistence type="predicted"/>
<dbReference type="SUPFAM" id="SSF55729">
    <property type="entry name" value="Acyl-CoA N-acyltransferases (Nat)"/>
    <property type="match status" value="1"/>
</dbReference>
<sequence length="205" mass="23660">MLPKARLVDPLSIPVPEQVLTNRLQILKPALDVAAQLTEARTESFNDLLPWFHEVMGDRDQEASQSWQTDQLAEQIRSFELRERLPFYIFSEDKFIGYIELLPIWRRGQFRLTYWIRSQWARRGYGSEAVSAMVIVAFDALFARLVTTGHAEPNEGSARLARNLRFKEYARTPLACELPDGSLVSGVAYVLQRADHLRIPEVRWS</sequence>
<evidence type="ECO:0000313" key="2">
    <source>
        <dbReference type="EMBL" id="SFK47325.1"/>
    </source>
</evidence>
<protein>
    <submittedName>
        <fullName evidence="2">Protein N-acetyltransferase, RimJ/RimL family</fullName>
    </submittedName>
</protein>
<dbReference type="InterPro" id="IPR000182">
    <property type="entry name" value="GNAT_dom"/>
</dbReference>
<feature type="domain" description="N-acetyltransferase" evidence="1">
    <location>
        <begin position="35"/>
        <end position="179"/>
    </location>
</feature>
<dbReference type="Pfam" id="PF13302">
    <property type="entry name" value="Acetyltransf_3"/>
    <property type="match status" value="1"/>
</dbReference>
<reference evidence="2 3" key="1">
    <citation type="submission" date="2016-10" db="EMBL/GenBank/DDBJ databases">
        <authorList>
            <person name="Varghese N."/>
            <person name="Submissions S."/>
        </authorList>
    </citation>
    <scope>NUCLEOTIDE SEQUENCE [LARGE SCALE GENOMIC DNA]</scope>
    <source>
        <strain evidence="2 3">DSM 16392</strain>
    </source>
</reference>
<accession>A0A1I3ZTA2</accession>
<dbReference type="InterPro" id="IPR016181">
    <property type="entry name" value="Acyl_CoA_acyltransferase"/>
</dbReference>
<gene>
    <name evidence="2" type="ORF">SAMN04488518_105271</name>
</gene>
<dbReference type="PANTHER" id="PTHR43792:SF1">
    <property type="entry name" value="N-ACETYLTRANSFERASE DOMAIN-CONTAINING PROTEIN"/>
    <property type="match status" value="1"/>
</dbReference>
<keyword evidence="3" id="KW-1185">Reference proteome</keyword>
<name>A0A1I3ZTA2_9HYPH</name>
<dbReference type="Proteomes" id="UP000199598">
    <property type="component" value="Unassembled WGS sequence"/>
</dbReference>
<dbReference type="InterPro" id="IPR051531">
    <property type="entry name" value="N-acetyltransferase"/>
</dbReference>